<dbReference type="Pfam" id="PF01154">
    <property type="entry name" value="HMG_CoA_synt_N"/>
    <property type="match status" value="1"/>
</dbReference>
<protein>
    <recommendedName>
        <fullName evidence="2">Hydroxymethylglutaryl-coenzyme A synthase N-terminal domain-containing protein</fullName>
    </recommendedName>
</protein>
<dbReference type="PANTHER" id="PTHR43323:SF2">
    <property type="entry name" value="HYDROXYMETHYLGLUTARYL-COA SYNTHASE"/>
    <property type="match status" value="1"/>
</dbReference>
<dbReference type="PANTHER" id="PTHR43323">
    <property type="entry name" value="3-HYDROXY-3-METHYLGLUTARYL COENZYME A SYNTHASE"/>
    <property type="match status" value="1"/>
</dbReference>
<evidence type="ECO:0000259" key="2">
    <source>
        <dbReference type="Pfam" id="PF01154"/>
    </source>
</evidence>
<reference evidence="3" key="1">
    <citation type="submission" date="2021-06" db="EMBL/GenBank/DDBJ databases">
        <authorList>
            <person name="Hodson N. C."/>
            <person name="Mongue J. A."/>
            <person name="Jaron S. K."/>
        </authorList>
    </citation>
    <scope>NUCLEOTIDE SEQUENCE</scope>
</reference>
<dbReference type="EMBL" id="CAJVCH010231585">
    <property type="protein sequence ID" value="CAG7732443.1"/>
    <property type="molecule type" value="Genomic_DNA"/>
</dbReference>
<dbReference type="InterPro" id="IPR013528">
    <property type="entry name" value="HMG_CoA_synth_N"/>
</dbReference>
<dbReference type="AlphaFoldDB" id="A0A8J2K3C3"/>
<feature type="domain" description="Hydroxymethylglutaryl-coenzyme A synthase N-terminal" evidence="2">
    <location>
        <begin position="8"/>
        <end position="89"/>
    </location>
</feature>
<gene>
    <name evidence="3" type="ORF">AFUS01_LOCUS20962</name>
</gene>
<dbReference type="GO" id="GO:0010142">
    <property type="term" value="P:farnesyl diphosphate biosynthetic process, mevalonate pathway"/>
    <property type="evidence" value="ECO:0007669"/>
    <property type="project" value="TreeGrafter"/>
</dbReference>
<dbReference type="Proteomes" id="UP000708208">
    <property type="component" value="Unassembled WGS sequence"/>
</dbReference>
<dbReference type="GO" id="GO:0004421">
    <property type="term" value="F:hydroxymethylglutaryl-CoA synthase activity"/>
    <property type="evidence" value="ECO:0007669"/>
    <property type="project" value="TreeGrafter"/>
</dbReference>
<dbReference type="OrthoDB" id="1269963at2759"/>
<name>A0A8J2K3C3_9HEXA</name>
<dbReference type="GO" id="GO:0006084">
    <property type="term" value="P:acetyl-CoA metabolic process"/>
    <property type="evidence" value="ECO:0007669"/>
    <property type="project" value="TreeGrafter"/>
</dbReference>
<keyword evidence="1" id="KW-0808">Transferase</keyword>
<organism evidence="3 4">
    <name type="scientific">Allacma fusca</name>
    <dbReference type="NCBI Taxonomy" id="39272"/>
    <lineage>
        <taxon>Eukaryota</taxon>
        <taxon>Metazoa</taxon>
        <taxon>Ecdysozoa</taxon>
        <taxon>Arthropoda</taxon>
        <taxon>Hexapoda</taxon>
        <taxon>Collembola</taxon>
        <taxon>Symphypleona</taxon>
        <taxon>Sminthuridae</taxon>
        <taxon>Allacma</taxon>
    </lineage>
</organism>
<evidence type="ECO:0000256" key="1">
    <source>
        <dbReference type="ARBA" id="ARBA00022679"/>
    </source>
</evidence>
<evidence type="ECO:0000313" key="4">
    <source>
        <dbReference type="Proteomes" id="UP000708208"/>
    </source>
</evidence>
<accession>A0A8J2K3C3</accession>
<proteinExistence type="predicted"/>
<keyword evidence="4" id="KW-1185">Reference proteome</keyword>
<sequence>MSNSENGWSQNVGILAIELYVPNNYVSQTELEKYDGVSAGKYTIGLGQDRMGFCSDREDINSLCLTAVRNLMEKQKLGYERIGRLEVGT</sequence>
<evidence type="ECO:0000313" key="3">
    <source>
        <dbReference type="EMBL" id="CAG7732443.1"/>
    </source>
</evidence>
<comment type="caution">
    <text evidence="3">The sequence shown here is derived from an EMBL/GenBank/DDBJ whole genome shotgun (WGS) entry which is preliminary data.</text>
</comment>